<dbReference type="GO" id="GO:0008968">
    <property type="term" value="F:D-sedoheptulose 7-phosphate isomerase activity"/>
    <property type="evidence" value="ECO:0007669"/>
    <property type="project" value="UniProtKB-UniRule"/>
</dbReference>
<dbReference type="CDD" id="cd05006">
    <property type="entry name" value="SIS_GmhA"/>
    <property type="match status" value="1"/>
</dbReference>
<dbReference type="STRING" id="1008459.TASI_0233"/>
<feature type="binding site" evidence="10">
    <location>
        <begin position="125"/>
        <end position="127"/>
    </location>
    <ligand>
        <name>substrate</name>
    </ligand>
</feature>
<comment type="subunit">
    <text evidence="10">Homotetramer.</text>
</comment>
<evidence type="ECO:0000256" key="7">
    <source>
        <dbReference type="ARBA" id="ARBA00022833"/>
    </source>
</evidence>
<evidence type="ECO:0000256" key="5">
    <source>
        <dbReference type="ARBA" id="ARBA00022490"/>
    </source>
</evidence>
<dbReference type="PANTHER" id="PTHR30390:SF6">
    <property type="entry name" value="DNAA INITIATOR-ASSOCIATING PROTEIN DIAA"/>
    <property type="match status" value="1"/>
</dbReference>
<evidence type="ECO:0000256" key="9">
    <source>
        <dbReference type="ARBA" id="ARBA00023277"/>
    </source>
</evidence>
<organism evidence="12 13">
    <name type="scientific">Taylorella asinigenitalis (strain MCE3)</name>
    <dbReference type="NCBI Taxonomy" id="1008459"/>
    <lineage>
        <taxon>Bacteria</taxon>
        <taxon>Pseudomonadati</taxon>
        <taxon>Pseudomonadota</taxon>
        <taxon>Betaproteobacteria</taxon>
        <taxon>Burkholderiales</taxon>
        <taxon>Alcaligenaceae</taxon>
        <taxon>Taylorella</taxon>
    </lineage>
</organism>
<dbReference type="InterPro" id="IPR004515">
    <property type="entry name" value="Phosphoheptose_Isoase"/>
</dbReference>
<feature type="binding site" evidence="10">
    <location>
        <position position="70"/>
    </location>
    <ligand>
        <name>substrate</name>
    </ligand>
</feature>
<evidence type="ECO:0000256" key="10">
    <source>
        <dbReference type="HAMAP-Rule" id="MF_00067"/>
    </source>
</evidence>
<dbReference type="GO" id="GO:0097367">
    <property type="term" value="F:carbohydrate derivative binding"/>
    <property type="evidence" value="ECO:0007669"/>
    <property type="project" value="InterPro"/>
</dbReference>
<dbReference type="GO" id="GO:0005737">
    <property type="term" value="C:cytoplasm"/>
    <property type="evidence" value="ECO:0007669"/>
    <property type="project" value="UniProtKB-SubCell"/>
</dbReference>
<comment type="miscellaneous">
    <text evidence="10">The reaction produces a racemic mixture of D-glycero-alpha-D-manno-heptose 7-phosphate and D-glycero-beta-D-manno-heptose 7-phosphate.</text>
</comment>
<evidence type="ECO:0000256" key="6">
    <source>
        <dbReference type="ARBA" id="ARBA00022723"/>
    </source>
</evidence>
<dbReference type="HAMAP" id="MF_00067">
    <property type="entry name" value="GmhA"/>
    <property type="match status" value="1"/>
</dbReference>
<keyword evidence="5 10" id="KW-0963">Cytoplasm</keyword>
<evidence type="ECO:0000256" key="3">
    <source>
        <dbReference type="ARBA" id="ARBA00004496"/>
    </source>
</evidence>
<comment type="catalytic activity">
    <reaction evidence="1 10">
        <text>2 D-sedoheptulose 7-phosphate = D-glycero-alpha-D-manno-heptose 7-phosphate + D-glycero-beta-D-manno-heptose 7-phosphate</text>
        <dbReference type="Rhea" id="RHEA:27489"/>
        <dbReference type="ChEBI" id="CHEBI:57483"/>
        <dbReference type="ChEBI" id="CHEBI:60203"/>
        <dbReference type="ChEBI" id="CHEBI:60204"/>
        <dbReference type="EC" id="5.3.1.28"/>
    </reaction>
</comment>
<dbReference type="SUPFAM" id="SSF53697">
    <property type="entry name" value="SIS domain"/>
    <property type="match status" value="1"/>
</dbReference>
<gene>
    <name evidence="10" type="primary">gmhA</name>
    <name evidence="12" type="ordered locus">TASI_0233</name>
</gene>
<dbReference type="UniPathway" id="UPA00041">
    <property type="reaction ID" value="UER00436"/>
</dbReference>
<evidence type="ECO:0000256" key="8">
    <source>
        <dbReference type="ARBA" id="ARBA00023235"/>
    </source>
</evidence>
<feature type="binding site" evidence="10">
    <location>
        <begin position="99"/>
        <end position="100"/>
    </location>
    <ligand>
        <name>substrate</name>
    </ligand>
</feature>
<evidence type="ECO:0000313" key="13">
    <source>
        <dbReference type="Proteomes" id="UP000009284"/>
    </source>
</evidence>
<keyword evidence="8 10" id="KW-0413">Isomerase</keyword>
<dbReference type="NCBIfam" id="TIGR00441">
    <property type="entry name" value="gmhA"/>
    <property type="match status" value="1"/>
</dbReference>
<dbReference type="GO" id="GO:0005975">
    <property type="term" value="P:carbohydrate metabolic process"/>
    <property type="evidence" value="ECO:0007669"/>
    <property type="project" value="UniProtKB-UniRule"/>
</dbReference>
<reference key="1">
    <citation type="submission" date="2011-09" db="EMBL/GenBank/DDBJ databases">
        <title>Genomic characterization of the Taylorella genus.</title>
        <authorList>
            <person name="Hebert L."/>
            <person name="Moumen B."/>
            <person name="Pons N."/>
            <person name="Duquesne F."/>
            <person name="Breuil M.-F."/>
            <person name="Goux D."/>
            <person name="Batto J.-M."/>
            <person name="Renault P."/>
            <person name="Laugier C."/>
            <person name="Petry S."/>
        </authorList>
    </citation>
    <scope>NUCLEOTIDE SEQUENCE</scope>
    <source>
        <strain>MCE3</strain>
    </source>
</reference>
<dbReference type="EMBL" id="CP003059">
    <property type="protein sequence ID" value="AEP36022.1"/>
    <property type="molecule type" value="Genomic_DNA"/>
</dbReference>
<comment type="similarity">
    <text evidence="4 10">Belongs to the SIS family. GmhA subfamily.</text>
</comment>
<accession>G4QDK5</accession>
<dbReference type="PROSITE" id="PS51464">
    <property type="entry name" value="SIS"/>
    <property type="match status" value="1"/>
</dbReference>
<dbReference type="Gene3D" id="3.40.50.10490">
    <property type="entry name" value="Glucose-6-phosphate isomerase like protein, domain 1"/>
    <property type="match status" value="1"/>
</dbReference>
<feature type="binding site" evidence="10">
    <location>
        <position position="180"/>
    </location>
    <ligand>
        <name>Zn(2+)</name>
        <dbReference type="ChEBI" id="CHEBI:29105"/>
    </ligand>
</feature>
<dbReference type="KEGG" id="tas:TASI_0233"/>
<dbReference type="NCBIfam" id="NF010546">
    <property type="entry name" value="PRK13936.1"/>
    <property type="match status" value="1"/>
</dbReference>
<feature type="binding site" evidence="10">
    <location>
        <begin position="57"/>
        <end position="59"/>
    </location>
    <ligand>
        <name>substrate</name>
    </ligand>
</feature>
<protein>
    <recommendedName>
        <fullName evidence="10">Phosphoheptose isomerase</fullName>
        <ecNumber evidence="10">5.3.1.28</ecNumber>
    </recommendedName>
    <alternativeName>
        <fullName evidence="10">Sedoheptulose 7-phosphate isomerase</fullName>
    </alternativeName>
</protein>
<feature type="binding site" evidence="10">
    <location>
        <position position="180"/>
    </location>
    <ligand>
        <name>substrate</name>
    </ligand>
</feature>
<feature type="binding site" evidence="10">
    <location>
        <position position="188"/>
    </location>
    <ligand>
        <name>Zn(2+)</name>
        <dbReference type="ChEBI" id="CHEBI:29105"/>
    </ligand>
</feature>
<keyword evidence="9 10" id="KW-0119">Carbohydrate metabolism</keyword>
<evidence type="ECO:0000256" key="2">
    <source>
        <dbReference type="ARBA" id="ARBA00003172"/>
    </source>
</evidence>
<dbReference type="eggNOG" id="COG0279">
    <property type="taxonomic scope" value="Bacteria"/>
</dbReference>
<evidence type="ECO:0000259" key="11">
    <source>
        <dbReference type="PROSITE" id="PS51464"/>
    </source>
</evidence>
<evidence type="ECO:0000256" key="4">
    <source>
        <dbReference type="ARBA" id="ARBA00009894"/>
    </source>
</evidence>
<dbReference type="Pfam" id="PF13580">
    <property type="entry name" value="SIS_2"/>
    <property type="match status" value="1"/>
</dbReference>
<keyword evidence="7 10" id="KW-0862">Zinc</keyword>
<keyword evidence="13" id="KW-1185">Reference proteome</keyword>
<comment type="pathway">
    <text evidence="10">Carbohydrate biosynthesis; D-glycero-D-manno-heptose 7-phosphate biosynthesis; D-glycero-alpha-D-manno-heptose 7-phosphate and D-glycero-beta-D-manno-heptose 7-phosphate from sedoheptulose 7-phosphate: step 1/1.</text>
</comment>
<feature type="binding site" evidence="10">
    <location>
        <position position="130"/>
    </location>
    <ligand>
        <name>substrate</name>
    </ligand>
</feature>
<proteinExistence type="inferred from homology"/>
<evidence type="ECO:0000313" key="12">
    <source>
        <dbReference type="EMBL" id="AEP36022.1"/>
    </source>
</evidence>
<dbReference type="EC" id="5.3.1.28" evidence="10"/>
<dbReference type="InterPro" id="IPR035461">
    <property type="entry name" value="GmhA/DiaA"/>
</dbReference>
<reference evidence="12 13" key="2">
    <citation type="journal article" date="2012" name="PLoS ONE">
        <title>Genomic characterization of the taylorella genus.</title>
        <authorList>
            <person name="Hebert L."/>
            <person name="Moumen B."/>
            <person name="Pons N."/>
            <person name="Duquesne F."/>
            <person name="Breuil M.F."/>
            <person name="Goux D."/>
            <person name="Batto J.M."/>
            <person name="Laugier C."/>
            <person name="Renault P."/>
            <person name="Petry S."/>
        </authorList>
    </citation>
    <scope>NUCLEOTIDE SEQUENCE [LARGE SCALE GENOMIC DNA]</scope>
    <source>
        <strain evidence="12 13">MCE3</strain>
    </source>
</reference>
<dbReference type="GO" id="GO:2001061">
    <property type="term" value="P:D-glycero-D-manno-heptose 7-phosphate biosynthetic process"/>
    <property type="evidence" value="ECO:0007669"/>
    <property type="project" value="UniProtKB-UniPathway"/>
</dbReference>
<feature type="binding site" evidence="10">
    <location>
        <position position="66"/>
    </location>
    <ligand>
        <name>Zn(2+)</name>
        <dbReference type="ChEBI" id="CHEBI:29105"/>
    </ligand>
</feature>
<comment type="function">
    <text evidence="2 10">Catalyzes the isomerization of sedoheptulose 7-phosphate in D-glycero-D-manno-heptose 7-phosphate.</text>
</comment>
<dbReference type="HOGENOM" id="CLU_080999_3_1_4"/>
<keyword evidence="6 10" id="KW-0479">Metal-binding</keyword>
<dbReference type="PANTHER" id="PTHR30390">
    <property type="entry name" value="SEDOHEPTULOSE 7-PHOSPHATE ISOMERASE / DNAA INITIATOR-ASSOCIATING FACTOR FOR REPLICATION INITIATION"/>
    <property type="match status" value="1"/>
</dbReference>
<dbReference type="InterPro" id="IPR001347">
    <property type="entry name" value="SIS_dom"/>
</dbReference>
<feature type="binding site" evidence="10">
    <location>
        <position position="70"/>
    </location>
    <ligand>
        <name>Zn(2+)</name>
        <dbReference type="ChEBI" id="CHEBI:29105"/>
    </ligand>
</feature>
<sequence>MAKLITMDFQTRIKSHFEENAKAHIDALEALGVSIERSIQTLYACLKANRKILACGNGGSASDAQHFVAELIGRFERERHALPAIALNTDTSIMTAVSNDYGYDDVFARQVRGLGVEGDVIIAISTSGNSKNVIEAIHAAHDASMKVIALTGRDGGAMRGLLREDDTELCVPSNRTMRIQEVHILLLHILCDGIDAILFGDKS</sequence>
<dbReference type="AlphaFoldDB" id="G4QDK5"/>
<comment type="cofactor">
    <cofactor evidence="10">
        <name>Zn(2+)</name>
        <dbReference type="ChEBI" id="CHEBI:29105"/>
    </cofactor>
    <text evidence="10">Binds 1 zinc ion per subunit.</text>
</comment>
<dbReference type="InterPro" id="IPR046348">
    <property type="entry name" value="SIS_dom_sf"/>
</dbReference>
<feature type="domain" description="SIS" evidence="11">
    <location>
        <begin position="42"/>
        <end position="203"/>
    </location>
</feature>
<dbReference type="GO" id="GO:0008270">
    <property type="term" value="F:zinc ion binding"/>
    <property type="evidence" value="ECO:0007669"/>
    <property type="project" value="UniProtKB-UniRule"/>
</dbReference>
<dbReference type="InterPro" id="IPR050099">
    <property type="entry name" value="SIS_GmhA/DiaA_subfam"/>
</dbReference>
<comment type="subcellular location">
    <subcellularLocation>
        <location evidence="3 10">Cytoplasm</location>
    </subcellularLocation>
</comment>
<evidence type="ECO:0000256" key="1">
    <source>
        <dbReference type="ARBA" id="ARBA00000348"/>
    </source>
</evidence>
<dbReference type="Proteomes" id="UP000009284">
    <property type="component" value="Chromosome"/>
</dbReference>
<name>G4QDK5_TAYAM</name>